<proteinExistence type="predicted"/>
<feature type="region of interest" description="Disordered" evidence="1">
    <location>
        <begin position="32"/>
        <end position="57"/>
    </location>
</feature>
<dbReference type="Proteomes" id="UP000027222">
    <property type="component" value="Unassembled WGS sequence"/>
</dbReference>
<organism evidence="2 3">
    <name type="scientific">Galerina marginata (strain CBS 339.88)</name>
    <dbReference type="NCBI Taxonomy" id="685588"/>
    <lineage>
        <taxon>Eukaryota</taxon>
        <taxon>Fungi</taxon>
        <taxon>Dikarya</taxon>
        <taxon>Basidiomycota</taxon>
        <taxon>Agaricomycotina</taxon>
        <taxon>Agaricomycetes</taxon>
        <taxon>Agaricomycetidae</taxon>
        <taxon>Agaricales</taxon>
        <taxon>Agaricineae</taxon>
        <taxon>Strophariaceae</taxon>
        <taxon>Galerina</taxon>
    </lineage>
</organism>
<protein>
    <submittedName>
        <fullName evidence="2">Uncharacterized protein</fullName>
    </submittedName>
</protein>
<reference evidence="3" key="1">
    <citation type="journal article" date="2014" name="Proc. Natl. Acad. Sci. U.S.A.">
        <title>Extensive sampling of basidiomycete genomes demonstrates inadequacy of the white-rot/brown-rot paradigm for wood decay fungi.</title>
        <authorList>
            <person name="Riley R."/>
            <person name="Salamov A.A."/>
            <person name="Brown D.W."/>
            <person name="Nagy L.G."/>
            <person name="Floudas D."/>
            <person name="Held B.W."/>
            <person name="Levasseur A."/>
            <person name="Lombard V."/>
            <person name="Morin E."/>
            <person name="Otillar R."/>
            <person name="Lindquist E.A."/>
            <person name="Sun H."/>
            <person name="LaButti K.M."/>
            <person name="Schmutz J."/>
            <person name="Jabbour D."/>
            <person name="Luo H."/>
            <person name="Baker S.E."/>
            <person name="Pisabarro A.G."/>
            <person name="Walton J.D."/>
            <person name="Blanchette R.A."/>
            <person name="Henrissat B."/>
            <person name="Martin F."/>
            <person name="Cullen D."/>
            <person name="Hibbett D.S."/>
            <person name="Grigoriev I.V."/>
        </authorList>
    </citation>
    <scope>NUCLEOTIDE SEQUENCE [LARGE SCALE GENOMIC DNA]</scope>
    <source>
        <strain evidence="3">CBS 339.88</strain>
    </source>
</reference>
<dbReference type="HOGENOM" id="CLU_2996638_0_0_1"/>
<evidence type="ECO:0000313" key="3">
    <source>
        <dbReference type="Proteomes" id="UP000027222"/>
    </source>
</evidence>
<feature type="compositionally biased region" description="Polar residues" evidence="1">
    <location>
        <begin position="43"/>
        <end position="57"/>
    </location>
</feature>
<keyword evidence="3" id="KW-1185">Reference proteome</keyword>
<sequence length="57" mass="6590">MLIESSRSTGVHPKMGSILDNIFKQVERVGGDIGKHKRRRHNPQTWKDSNKNTLYLN</sequence>
<dbReference type="AlphaFoldDB" id="A0A067S9M4"/>
<accession>A0A067S9M4</accession>
<name>A0A067S9M4_GALM3</name>
<dbReference type="OrthoDB" id="2434196at2759"/>
<dbReference type="EMBL" id="KL142421">
    <property type="protein sequence ID" value="KDR66652.1"/>
    <property type="molecule type" value="Genomic_DNA"/>
</dbReference>
<gene>
    <name evidence="2" type="ORF">GALMADRAFT_1141764</name>
</gene>
<evidence type="ECO:0000313" key="2">
    <source>
        <dbReference type="EMBL" id="KDR66652.1"/>
    </source>
</evidence>
<evidence type="ECO:0000256" key="1">
    <source>
        <dbReference type="SAM" id="MobiDB-lite"/>
    </source>
</evidence>